<dbReference type="AlphaFoldDB" id="J0NSK7"/>
<comment type="caution">
    <text evidence="2">The sequence shown here is derived from an EMBL/GenBank/DDBJ whole genome shotgun (WGS) entry which is preliminary data.</text>
</comment>
<sequence length="52" mass="5446">MSEVDTALEELTHGDDRHVGPFARNPEVAGCAVSRGAVIRPASVLLGGAPRY</sequence>
<keyword evidence="3" id="KW-1185">Reference proteome</keyword>
<protein>
    <recommendedName>
        <fullName evidence="1">BURP domain-containing protein</fullName>
    </recommendedName>
</protein>
<dbReference type="EMBL" id="AKFT01000001">
    <property type="protein sequence ID" value="EJF47822.1"/>
    <property type="molecule type" value="Genomic_DNA"/>
</dbReference>
<dbReference type="Proteomes" id="UP000002941">
    <property type="component" value="Unassembled WGS sequence"/>
</dbReference>
<accession>J0NSK7</accession>
<proteinExistence type="predicted"/>
<gene>
    <name evidence="2" type="ORF">HMPREF1318_2606</name>
</gene>
<feature type="domain" description="BURP" evidence="1">
    <location>
        <begin position="1"/>
        <end position="52"/>
    </location>
</feature>
<evidence type="ECO:0000313" key="2">
    <source>
        <dbReference type="EMBL" id="EJF47822.1"/>
    </source>
</evidence>
<evidence type="ECO:0000313" key="3">
    <source>
        <dbReference type="Proteomes" id="UP000002941"/>
    </source>
</evidence>
<dbReference type="PROSITE" id="PS51277">
    <property type="entry name" value="BURP"/>
    <property type="match status" value="1"/>
</dbReference>
<evidence type="ECO:0000259" key="1">
    <source>
        <dbReference type="PROSITE" id="PS51277"/>
    </source>
</evidence>
<organism evidence="2 3">
    <name type="scientific">Actinomyces massiliensis F0489</name>
    <dbReference type="NCBI Taxonomy" id="1125718"/>
    <lineage>
        <taxon>Bacteria</taxon>
        <taxon>Bacillati</taxon>
        <taxon>Actinomycetota</taxon>
        <taxon>Actinomycetes</taxon>
        <taxon>Actinomycetales</taxon>
        <taxon>Actinomycetaceae</taxon>
        <taxon>Actinomyces</taxon>
    </lineage>
</organism>
<name>J0NSK7_9ACTO</name>
<dbReference type="InterPro" id="IPR004873">
    <property type="entry name" value="BURP_dom"/>
</dbReference>
<reference evidence="2 3" key="1">
    <citation type="submission" date="2012-05" db="EMBL/GenBank/DDBJ databases">
        <authorList>
            <person name="Harkins D.M."/>
            <person name="Madupu R."/>
            <person name="Durkin A.S."/>
            <person name="Torralba M."/>
            <person name="Methe B."/>
            <person name="Sutton G.G."/>
            <person name="Nelson K.E."/>
        </authorList>
    </citation>
    <scope>NUCLEOTIDE SEQUENCE [LARGE SCALE GENOMIC DNA]</scope>
    <source>
        <strain evidence="2 3">F0489</strain>
    </source>
</reference>